<accession>A0ABN7TQE9</accession>
<gene>
    <name evidence="3" type="ORF">PAECIP111802_04932</name>
</gene>
<dbReference type="InterPro" id="IPR001482">
    <property type="entry name" value="T2SS/T4SS_dom"/>
</dbReference>
<sequence length="474" mass="54434">MTETVVKMKTRIAFDSYKYLQDIRQAKAKEQASTSLRLIYGGEGRRIPLSQAAEIVHKHLMDRQQKDQELYRDILAAGLGKPNAKERMKAVIDTLIMEYRIEIDPDTLIEGMNATESIFAQTCGASLIEDLKDLPGVEEIQVIDKDIFLLIKGETIHYTRRKFNSTEEVLILQDRLALCGKKPINENTPWLQSYLWNGSRLVMSREPYSDVPAIHIRNFIVRDVTLDMLASKDYRTINSKMVKLLKLLVRYHACLLIGGSTNTGKTTLLFGLCQEIPEHERIRTLESDFEIALRRRLKGIRSILGVRKVDDIGLSMEEAFKPLLVMSPHWVVLGEGRGAEINQAIQGALRGHDVMATMHTKYRESFISDVIDMMKQDGRIHDTEDAKKRIARAFNIVIFLRLVKIDGQNFRIATEITELSVDDEEKVQVRPLIEWDFLKRDWKVTGHKISRPLMDHMIANGADPNEFKELGFWE</sequence>
<dbReference type="InterPro" id="IPR050921">
    <property type="entry name" value="T4SS_GSP_E_ATPase"/>
</dbReference>
<name>A0ABN7TQE9_9BACL</name>
<feature type="domain" description="Bacterial type II secretion system protein E" evidence="2">
    <location>
        <begin position="207"/>
        <end position="404"/>
    </location>
</feature>
<dbReference type="EMBL" id="CAJVCE010000016">
    <property type="protein sequence ID" value="CAG7651314.1"/>
    <property type="molecule type" value="Genomic_DNA"/>
</dbReference>
<protein>
    <recommendedName>
        <fullName evidence="2">Bacterial type II secretion system protein E domain-containing protein</fullName>
    </recommendedName>
</protein>
<evidence type="ECO:0000259" key="2">
    <source>
        <dbReference type="Pfam" id="PF00437"/>
    </source>
</evidence>
<dbReference type="RefSeq" id="WP_230415343.1">
    <property type="nucleotide sequence ID" value="NZ_CAJVCE010000016.1"/>
</dbReference>
<proteinExistence type="inferred from homology"/>
<dbReference type="PANTHER" id="PTHR30486">
    <property type="entry name" value="TWITCHING MOTILITY PROTEIN PILT"/>
    <property type="match status" value="1"/>
</dbReference>
<dbReference type="Proteomes" id="UP000730618">
    <property type="component" value="Unassembled WGS sequence"/>
</dbReference>
<evidence type="ECO:0000313" key="4">
    <source>
        <dbReference type="Proteomes" id="UP000730618"/>
    </source>
</evidence>
<dbReference type="Pfam" id="PF00437">
    <property type="entry name" value="T2SSE"/>
    <property type="match status" value="1"/>
</dbReference>
<organism evidence="3 4">
    <name type="scientific">Paenibacillus allorhizosphaerae</name>
    <dbReference type="NCBI Taxonomy" id="2849866"/>
    <lineage>
        <taxon>Bacteria</taxon>
        <taxon>Bacillati</taxon>
        <taxon>Bacillota</taxon>
        <taxon>Bacilli</taxon>
        <taxon>Bacillales</taxon>
        <taxon>Paenibacillaceae</taxon>
        <taxon>Paenibacillus</taxon>
    </lineage>
</organism>
<evidence type="ECO:0000313" key="3">
    <source>
        <dbReference type="EMBL" id="CAG7651314.1"/>
    </source>
</evidence>
<evidence type="ECO:0000256" key="1">
    <source>
        <dbReference type="ARBA" id="ARBA00006611"/>
    </source>
</evidence>
<comment type="similarity">
    <text evidence="1">Belongs to the GSP E family.</text>
</comment>
<reference evidence="3 4" key="1">
    <citation type="submission" date="2021-06" db="EMBL/GenBank/DDBJ databases">
        <authorList>
            <person name="Criscuolo A."/>
        </authorList>
    </citation>
    <scope>NUCLEOTIDE SEQUENCE [LARGE SCALE GENOMIC DNA]</scope>
    <source>
        <strain evidence="4">CIP 111802</strain>
    </source>
</reference>
<keyword evidence="4" id="KW-1185">Reference proteome</keyword>
<dbReference type="PANTHER" id="PTHR30486:SF6">
    <property type="entry name" value="TYPE IV PILUS RETRACTATION ATPASE PILT"/>
    <property type="match status" value="1"/>
</dbReference>
<comment type="caution">
    <text evidence="3">The sequence shown here is derived from an EMBL/GenBank/DDBJ whole genome shotgun (WGS) entry which is preliminary data.</text>
</comment>